<proteinExistence type="predicted"/>
<dbReference type="PANTHER" id="PTHR13720:SF33">
    <property type="entry name" value="HELP DOMAIN-CONTAINING PROTEIN"/>
    <property type="match status" value="1"/>
</dbReference>
<dbReference type="Pfam" id="PF03451">
    <property type="entry name" value="HELP"/>
    <property type="match status" value="1"/>
</dbReference>
<dbReference type="InterPro" id="IPR015943">
    <property type="entry name" value="WD40/YVTN_repeat-like_dom_sf"/>
</dbReference>
<evidence type="ECO:0000313" key="7">
    <source>
        <dbReference type="EMBL" id="EFB28558.1"/>
    </source>
</evidence>
<evidence type="ECO:0000256" key="2">
    <source>
        <dbReference type="ARBA" id="ARBA00022737"/>
    </source>
</evidence>
<dbReference type="PANTHER" id="PTHR13720">
    <property type="entry name" value="WD-40 REPEAT PROTEIN"/>
    <property type="match status" value="1"/>
</dbReference>
<feature type="region of interest" description="Disordered" evidence="4">
    <location>
        <begin position="62"/>
        <end position="83"/>
    </location>
</feature>
<dbReference type="InterPro" id="IPR055442">
    <property type="entry name" value="Beta-prop_EML-like_2nd"/>
</dbReference>
<evidence type="ECO:0000259" key="6">
    <source>
        <dbReference type="Pfam" id="PF23414"/>
    </source>
</evidence>
<evidence type="ECO:0000256" key="3">
    <source>
        <dbReference type="PROSITE-ProRule" id="PRU00221"/>
    </source>
</evidence>
<dbReference type="InParanoid" id="D2GY83"/>
<feature type="repeat" description="WD" evidence="3">
    <location>
        <begin position="634"/>
        <end position="668"/>
    </location>
</feature>
<evidence type="ECO:0008006" key="8">
    <source>
        <dbReference type="Google" id="ProtNLM"/>
    </source>
</evidence>
<dbReference type="InterPro" id="IPR036322">
    <property type="entry name" value="WD40_repeat_dom_sf"/>
</dbReference>
<dbReference type="InterPro" id="IPR005108">
    <property type="entry name" value="HELP"/>
</dbReference>
<dbReference type="SUPFAM" id="SSF50978">
    <property type="entry name" value="WD40 repeat-like"/>
    <property type="match status" value="2"/>
</dbReference>
<dbReference type="PROSITE" id="PS50082">
    <property type="entry name" value="WD_REPEATS_2"/>
    <property type="match status" value="2"/>
</dbReference>
<dbReference type="InterPro" id="IPR001680">
    <property type="entry name" value="WD40_rpt"/>
</dbReference>
<dbReference type="AlphaFoldDB" id="D2GY83"/>
<protein>
    <recommendedName>
        <fullName evidence="8">EMAP like 6</fullName>
    </recommendedName>
</protein>
<dbReference type="Pfam" id="PF00400">
    <property type="entry name" value="WD40"/>
    <property type="match status" value="1"/>
</dbReference>
<keyword evidence="1 3" id="KW-0853">WD repeat</keyword>
<dbReference type="GO" id="GO:0005874">
    <property type="term" value="C:microtubule"/>
    <property type="evidence" value="ECO:0007669"/>
    <property type="project" value="UniProtKB-KW"/>
</dbReference>
<dbReference type="FunFam" id="2.130.10.10:FF:000044">
    <property type="entry name" value="echinoderm microtubule-associated protein-like 6 isoform X1"/>
    <property type="match status" value="1"/>
</dbReference>
<dbReference type="EMBL" id="GL192376">
    <property type="protein sequence ID" value="EFB28558.1"/>
    <property type="molecule type" value="Genomic_DNA"/>
</dbReference>
<dbReference type="InterPro" id="IPR055439">
    <property type="entry name" value="Beta-prop_EML_1st"/>
</dbReference>
<dbReference type="SMART" id="SM00320">
    <property type="entry name" value="WD40"/>
    <property type="match status" value="11"/>
</dbReference>
<feature type="domain" description="EML-like second beta-propeller" evidence="6">
    <location>
        <begin position="634"/>
        <end position="724"/>
    </location>
</feature>
<evidence type="ECO:0000256" key="1">
    <source>
        <dbReference type="ARBA" id="ARBA00022574"/>
    </source>
</evidence>
<accession>D2GY83</accession>
<evidence type="ECO:0000259" key="5">
    <source>
        <dbReference type="Pfam" id="PF23409"/>
    </source>
</evidence>
<feature type="compositionally biased region" description="Acidic residues" evidence="4">
    <location>
        <begin position="66"/>
        <end position="79"/>
    </location>
</feature>
<name>D2GY83_AILME</name>
<feature type="repeat" description="WD" evidence="3">
    <location>
        <begin position="19"/>
        <end position="51"/>
    </location>
</feature>
<organism evidence="7">
    <name type="scientific">Ailuropoda melanoleuca</name>
    <name type="common">Giant panda</name>
    <dbReference type="NCBI Taxonomy" id="9646"/>
    <lineage>
        <taxon>Eukaryota</taxon>
        <taxon>Metazoa</taxon>
        <taxon>Chordata</taxon>
        <taxon>Craniata</taxon>
        <taxon>Vertebrata</taxon>
        <taxon>Euteleostomi</taxon>
        <taxon>Mammalia</taxon>
        <taxon>Eutheria</taxon>
        <taxon>Laurasiatheria</taxon>
        <taxon>Carnivora</taxon>
        <taxon>Caniformia</taxon>
        <taxon>Ursidae</taxon>
        <taxon>Ailuropoda</taxon>
    </lineage>
</organism>
<keyword evidence="2" id="KW-0677">Repeat</keyword>
<dbReference type="InterPro" id="IPR050630">
    <property type="entry name" value="WD_repeat_EMAP"/>
</dbReference>
<sequence>MGYSRFLAFQGQHARFKKYVGHSAHVTNVRWLHNDSVLLTVGGADTALMIWTREFVGTQESKLVDSEESDTDAEEDGGYDSDVAREKAIDYTTKIYAVSIREMEGTKPHQQLKEVSVEERCFPESLGSEPPPAHIRSSCALFHQHPGEETKRGKHHRALATSGELSVGLLFRLKISPCGSCVLPGSQEVESLVPDYDALDVGKPIPVPLNPGPITPPVSRAAPQPEKLQKNNITKKKKLVEGIQERAVFSPQPRSEMFSAWGWLSHQPCGSREELALDHVFGYRGFDCRNNLHYLNDGSDIIFHTAAAGVLQSLTTGSQSFYLEHTDDILCLTVNQHPKYRNVVATSQIGTTPSIHVWDAMTKHTLSMLRCFHSKGVNYVNFSATGKLLVSVGVDPEHTITVWRWQEGAKVASRGGHLERIFVVEFRPDSDTQFVSVGVKHMKFWTLAGSALLYKKGVIGSMEAAKMQTMLSVAFGALWFPNRGAGGWEETLLRAAVSVLVWRVSLCLQNNLTFTGAINGDVYVWKDHFLIRLVAKAHTGPVFTMYTTLRDGLIVTGGKERPTKEGGAVKLWDQEMKRCRAFQLETGQLVECVRSVCRGKGKILVGTKDGEIIEVGEKNAASNILIDGHMEGEIWGLATHPSKDIFISASNDGTARIWDLADKKLLNKVTLGHAARCAAYSPDGEMVAIGMKNGEFVILLVNSLKVWGKKRDRKSAIQDIRYIAGYIRFLTAMGSDPEKLLNSLECQRRISPDSRFLAVGSSEHTVDFYDLTQGTSLNRIGYCKDIPSFVIQMDFSADGRYIQVSTGAYKRQVHEVPLGKQVTEAMVIEKITWASWTSILGDEVIGIWPRNADRADVNCACVTHAGLNIVTGDDFGLVKLFDFPCTEKFAKHKRYFGHSAHVTNIRFSHDDKYVVSTGGDDCSPRESSVSGPWCRQRLPLSALEIILPATPGGVGTAPQSRPRQTANKLAVRDCICVAMSVNARNLFLAAAATPQPLRRHSRAPPCRQLLATPVSPQAAQAPPTPAKRGDCSHPLRNCDAKKVSSHIASYRKNKYDYGLNPYIAAYNTYDDEHRAVKTGGQKVKKKKCIDFGGTLSSPGQKEKRKGLTKVSQAKELPGFSRKTLGVSYQNAQLNYQVLTITIA</sequence>
<feature type="domain" description="EML-like second beta-propeller" evidence="6">
    <location>
        <begin position="749"/>
        <end position="923"/>
    </location>
</feature>
<dbReference type="Pfam" id="PF23414">
    <property type="entry name" value="Beta-prop_EML_2"/>
    <property type="match status" value="2"/>
</dbReference>
<dbReference type="GO" id="GO:0008017">
    <property type="term" value="F:microtubule binding"/>
    <property type="evidence" value="ECO:0007669"/>
    <property type="project" value="TreeGrafter"/>
</dbReference>
<dbReference type="Pfam" id="PF23409">
    <property type="entry name" value="Beta-prop_EML"/>
    <property type="match status" value="1"/>
</dbReference>
<gene>
    <name evidence="7" type="ORF">PANDA_001933</name>
</gene>
<dbReference type="Gene3D" id="2.130.10.10">
    <property type="entry name" value="YVTN repeat-like/Quinoprotein amine dehydrogenase"/>
    <property type="match status" value="3"/>
</dbReference>
<feature type="domain" description="EML-like first beta-propeller" evidence="5">
    <location>
        <begin position="318"/>
        <end position="476"/>
    </location>
</feature>
<feature type="region of interest" description="Disordered" evidence="4">
    <location>
        <begin position="1014"/>
        <end position="1033"/>
    </location>
</feature>
<reference evidence="7" key="1">
    <citation type="journal article" date="2010" name="Nature">
        <title>The sequence and de novo assembly of the giant panda genome.</title>
        <authorList>
            <person name="Li R."/>
            <person name="Fan W."/>
            <person name="Tian G."/>
            <person name="Zhu H."/>
            <person name="He L."/>
            <person name="Cai J."/>
            <person name="Huang Q."/>
            <person name="Cai Q."/>
            <person name="Li B."/>
            <person name="Bai Y."/>
            <person name="Zhang Z."/>
            <person name="Zhang Y."/>
            <person name="Wang W."/>
            <person name="Li J."/>
            <person name="Wei F."/>
            <person name="Li H."/>
            <person name="Jian M."/>
            <person name="Li J."/>
            <person name="Zhang Z."/>
            <person name="Nielsen R."/>
            <person name="Li D."/>
            <person name="Gu W."/>
            <person name="Yang Z."/>
            <person name="Xuan Z."/>
            <person name="Ryder O.A."/>
            <person name="Leung F.C."/>
            <person name="Zhou Y."/>
            <person name="Cao J."/>
            <person name="Sun X."/>
            <person name="Fu Y."/>
            <person name="Fang X."/>
            <person name="Guo X."/>
            <person name="Wang B."/>
            <person name="Hou R."/>
            <person name="Shen F."/>
            <person name="Mu B."/>
            <person name="Ni P."/>
            <person name="Lin R."/>
            <person name="Qian W."/>
            <person name="Wang G."/>
            <person name="Yu C."/>
            <person name="Nie W."/>
            <person name="Wang J."/>
            <person name="Wu Z."/>
            <person name="Liang H."/>
            <person name="Min J."/>
            <person name="Wu Q."/>
            <person name="Cheng S."/>
            <person name="Ruan J."/>
            <person name="Wang M."/>
            <person name="Shi Z."/>
            <person name="Wen M."/>
            <person name="Liu B."/>
            <person name="Ren X."/>
            <person name="Zheng H."/>
            <person name="Dong D."/>
            <person name="Cook K."/>
            <person name="Shan G."/>
            <person name="Zhang H."/>
            <person name="Kosiol C."/>
            <person name="Xie X."/>
            <person name="Lu Z."/>
            <person name="Zheng H."/>
            <person name="Li Y."/>
            <person name="Steiner C.C."/>
            <person name="Lam T.T."/>
            <person name="Lin S."/>
            <person name="Zhang Q."/>
            <person name="Li G."/>
            <person name="Tian J."/>
            <person name="Gong T."/>
            <person name="Liu H."/>
            <person name="Zhang D."/>
            <person name="Fang L."/>
            <person name="Ye C."/>
            <person name="Zhang J."/>
            <person name="Hu W."/>
            <person name="Xu A."/>
            <person name="Ren Y."/>
            <person name="Zhang G."/>
            <person name="Bruford M.W."/>
            <person name="Li Q."/>
            <person name="Ma L."/>
            <person name="Guo Y."/>
            <person name="An N."/>
            <person name="Hu Y."/>
            <person name="Zheng Y."/>
            <person name="Shi Y."/>
            <person name="Li Z."/>
            <person name="Liu Q."/>
            <person name="Chen Y."/>
            <person name="Zhao J."/>
            <person name="Qu N."/>
            <person name="Zhao S."/>
            <person name="Tian F."/>
            <person name="Wang X."/>
            <person name="Wang H."/>
            <person name="Xu L."/>
            <person name="Liu X."/>
            <person name="Vinar T."/>
            <person name="Wang Y."/>
            <person name="Lam T.W."/>
            <person name="Yiu S.M."/>
            <person name="Liu S."/>
            <person name="Zhang H."/>
            <person name="Li D."/>
            <person name="Huang Y."/>
            <person name="Wang X."/>
            <person name="Yang G."/>
            <person name="Jiang Z."/>
            <person name="Wang J."/>
            <person name="Qin N."/>
            <person name="Li L."/>
            <person name="Li J."/>
            <person name="Bolund L."/>
            <person name="Kristiansen K."/>
            <person name="Wong G.K."/>
            <person name="Olson M."/>
            <person name="Zhang X."/>
            <person name="Li S."/>
            <person name="Yang H."/>
            <person name="Wang J."/>
            <person name="Wang J."/>
        </authorList>
    </citation>
    <scope>NUCLEOTIDE SEQUENCE [LARGE SCALE GENOMIC DNA]</scope>
</reference>
<evidence type="ECO:0000256" key="4">
    <source>
        <dbReference type="SAM" id="MobiDB-lite"/>
    </source>
</evidence>